<evidence type="ECO:0000259" key="2">
    <source>
        <dbReference type="Pfam" id="PF00149"/>
    </source>
</evidence>
<sequence length="356" mass="40404">VVKNVANCLMLIVQVICVTGYSVNLKMQNEKPLIRFKEDGTLKIVNFSDLHYGEAPHTDWGPAADKKSSNVTKNILEMEHPDFVIFTGDLLTAEEMYPNATEYFAILVAPLVEKNYRWASTYGNHDIGENMTRLDLLKAEQKFQQSYTLQMNASLPGVTNYYLPIYPPDKDEPVMIFWFFDSQGGRTDDGSTGKGQQPEHIDSAVISWFKEESKQVARQWGYLPSLVFFHIPPIEYINIQEHINFNPICSGLVDDDVTPQDNNTGIMQALWEVGDVQAVFVGHDHGNAWCCFYGKIQVCYNRHTGYGGYGSWTRGARVVSLNLTNLTEVNSYIRLEDGRIVDRFPKMCFILSKLVA</sequence>
<evidence type="ECO:0000313" key="4">
    <source>
        <dbReference type="Proteomes" id="UP001151699"/>
    </source>
</evidence>
<feature type="chain" id="PRO_5040325927" evidence="1">
    <location>
        <begin position="21"/>
        <end position="356"/>
    </location>
</feature>
<name>A0A9Q0MNB1_9DIPT</name>
<reference evidence="3" key="1">
    <citation type="submission" date="2022-07" db="EMBL/GenBank/DDBJ databases">
        <authorList>
            <person name="Trinca V."/>
            <person name="Uliana J.V.C."/>
            <person name="Torres T.T."/>
            <person name="Ward R.J."/>
            <person name="Monesi N."/>
        </authorList>
    </citation>
    <scope>NUCLEOTIDE SEQUENCE</scope>
    <source>
        <strain evidence="3">HSMRA1968</strain>
        <tissue evidence="3">Whole embryos</tissue>
    </source>
</reference>
<dbReference type="GO" id="GO:0005737">
    <property type="term" value="C:cytoplasm"/>
    <property type="evidence" value="ECO:0007669"/>
    <property type="project" value="TreeGrafter"/>
</dbReference>
<dbReference type="PANTHER" id="PTHR32440">
    <property type="entry name" value="PHOSPHATASE DCR2-RELATED-RELATED"/>
    <property type="match status" value="1"/>
</dbReference>
<evidence type="ECO:0000256" key="1">
    <source>
        <dbReference type="SAM" id="SignalP"/>
    </source>
</evidence>
<dbReference type="EMBL" id="WJQU01000004">
    <property type="protein sequence ID" value="KAJ6634876.1"/>
    <property type="molecule type" value="Genomic_DNA"/>
</dbReference>
<keyword evidence="4" id="KW-1185">Reference proteome</keyword>
<dbReference type="OrthoDB" id="7775416at2759"/>
<dbReference type="CDD" id="cd07383">
    <property type="entry name" value="MPP_Dcr2"/>
    <property type="match status" value="1"/>
</dbReference>
<feature type="domain" description="Calcineurin-like phosphoesterase" evidence="2">
    <location>
        <begin position="42"/>
        <end position="286"/>
    </location>
</feature>
<evidence type="ECO:0000313" key="3">
    <source>
        <dbReference type="EMBL" id="KAJ6634876.1"/>
    </source>
</evidence>
<keyword evidence="1" id="KW-0732">Signal</keyword>
<dbReference type="Pfam" id="PF00149">
    <property type="entry name" value="Metallophos"/>
    <property type="match status" value="1"/>
</dbReference>
<dbReference type="SUPFAM" id="SSF56300">
    <property type="entry name" value="Metallo-dependent phosphatases"/>
    <property type="match status" value="1"/>
</dbReference>
<proteinExistence type="predicted"/>
<dbReference type="InterPro" id="IPR029052">
    <property type="entry name" value="Metallo-depent_PP-like"/>
</dbReference>
<dbReference type="InterPro" id="IPR004843">
    <property type="entry name" value="Calcineurin-like_PHP"/>
</dbReference>
<organism evidence="3 4">
    <name type="scientific">Pseudolycoriella hygida</name>
    <dbReference type="NCBI Taxonomy" id="35572"/>
    <lineage>
        <taxon>Eukaryota</taxon>
        <taxon>Metazoa</taxon>
        <taxon>Ecdysozoa</taxon>
        <taxon>Arthropoda</taxon>
        <taxon>Hexapoda</taxon>
        <taxon>Insecta</taxon>
        <taxon>Pterygota</taxon>
        <taxon>Neoptera</taxon>
        <taxon>Endopterygota</taxon>
        <taxon>Diptera</taxon>
        <taxon>Nematocera</taxon>
        <taxon>Sciaroidea</taxon>
        <taxon>Sciaridae</taxon>
        <taxon>Pseudolycoriella</taxon>
    </lineage>
</organism>
<dbReference type="GO" id="GO:0016788">
    <property type="term" value="F:hydrolase activity, acting on ester bonds"/>
    <property type="evidence" value="ECO:0007669"/>
    <property type="project" value="TreeGrafter"/>
</dbReference>
<gene>
    <name evidence="3" type="primary">PAP16_1</name>
    <name evidence="3" type="ORF">Bhyg_13457</name>
</gene>
<dbReference type="AlphaFoldDB" id="A0A9Q0MNB1"/>
<protein>
    <submittedName>
        <fullName evidence="3">Inactive purple acid phosphatase 16</fullName>
    </submittedName>
</protein>
<dbReference type="PANTHER" id="PTHR32440:SF11">
    <property type="entry name" value="METALLOPHOSPHOESTERASE DOMAIN-CONTAINING PROTEIN"/>
    <property type="match status" value="1"/>
</dbReference>
<comment type="caution">
    <text evidence="3">The sequence shown here is derived from an EMBL/GenBank/DDBJ whole genome shotgun (WGS) entry which is preliminary data.</text>
</comment>
<accession>A0A9Q0MNB1</accession>
<dbReference type="Proteomes" id="UP001151699">
    <property type="component" value="Chromosome C"/>
</dbReference>
<feature type="non-terminal residue" evidence="3">
    <location>
        <position position="356"/>
    </location>
</feature>
<dbReference type="Gene3D" id="3.60.21.10">
    <property type="match status" value="1"/>
</dbReference>
<feature type="signal peptide" evidence="1">
    <location>
        <begin position="1"/>
        <end position="20"/>
    </location>
</feature>